<feature type="chain" id="PRO_5025600626" evidence="1">
    <location>
        <begin position="26"/>
        <end position="166"/>
    </location>
</feature>
<dbReference type="AlphaFoldDB" id="A0A6A1VBR6"/>
<proteinExistence type="predicted"/>
<sequence length="166" mass="18496">MSQLLLRSAITTSAFLSLLTKPSDALVVESSSSSTPSSPPRTKRVMFMQTLPSMVQACVLSFLAYEHKRFCARDLSRLTGNVLRDDQGPDFWVKRAARNLLDALCKLKYEWISGLSLDSEEEGMDEEFESVPDWLREVAGASDVFLPWLPISPDDLTSRSFVGSAE</sequence>
<keyword evidence="3" id="KW-1185">Reference proteome</keyword>
<evidence type="ECO:0000313" key="3">
    <source>
        <dbReference type="Proteomes" id="UP000516437"/>
    </source>
</evidence>
<dbReference type="EMBL" id="RXIC02000024">
    <property type="protein sequence ID" value="KAB1209308.1"/>
    <property type="molecule type" value="Genomic_DNA"/>
</dbReference>
<dbReference type="PANTHER" id="PTHR32094:SF5">
    <property type="entry name" value="FANCONI ANEMIA GROUP E PROTEIN"/>
    <property type="match status" value="1"/>
</dbReference>
<gene>
    <name evidence="2" type="ORF">CJ030_MR6G009325</name>
</gene>
<reference evidence="2 3" key="1">
    <citation type="journal article" date="2019" name="Plant Biotechnol. J.">
        <title>The red bayberry genome and genetic basis of sex determination.</title>
        <authorList>
            <person name="Jia H.M."/>
            <person name="Jia H.J."/>
            <person name="Cai Q.L."/>
            <person name="Wang Y."/>
            <person name="Zhao H.B."/>
            <person name="Yang W.F."/>
            <person name="Wang G.Y."/>
            <person name="Li Y.H."/>
            <person name="Zhan D.L."/>
            <person name="Shen Y.T."/>
            <person name="Niu Q.F."/>
            <person name="Chang L."/>
            <person name="Qiu J."/>
            <person name="Zhao L."/>
            <person name="Xie H.B."/>
            <person name="Fu W.Y."/>
            <person name="Jin J."/>
            <person name="Li X.W."/>
            <person name="Jiao Y."/>
            <person name="Zhou C.C."/>
            <person name="Tu T."/>
            <person name="Chai C.Y."/>
            <person name="Gao J.L."/>
            <person name="Fan L.J."/>
            <person name="van de Weg E."/>
            <person name="Wang J.Y."/>
            <person name="Gao Z.S."/>
        </authorList>
    </citation>
    <scope>NUCLEOTIDE SEQUENCE [LARGE SCALE GENOMIC DNA]</scope>
    <source>
        <tissue evidence="2">Leaves</tissue>
    </source>
</reference>
<dbReference type="GO" id="GO:0043240">
    <property type="term" value="C:Fanconi anaemia nuclear complex"/>
    <property type="evidence" value="ECO:0007669"/>
    <property type="project" value="InterPro"/>
</dbReference>
<name>A0A6A1VBR6_9ROSI</name>
<organism evidence="2 3">
    <name type="scientific">Morella rubra</name>
    <name type="common">Chinese bayberry</name>
    <dbReference type="NCBI Taxonomy" id="262757"/>
    <lineage>
        <taxon>Eukaryota</taxon>
        <taxon>Viridiplantae</taxon>
        <taxon>Streptophyta</taxon>
        <taxon>Embryophyta</taxon>
        <taxon>Tracheophyta</taxon>
        <taxon>Spermatophyta</taxon>
        <taxon>Magnoliopsida</taxon>
        <taxon>eudicotyledons</taxon>
        <taxon>Gunneridae</taxon>
        <taxon>Pentapetalae</taxon>
        <taxon>rosids</taxon>
        <taxon>fabids</taxon>
        <taxon>Fagales</taxon>
        <taxon>Myricaceae</taxon>
        <taxon>Morella</taxon>
    </lineage>
</organism>
<dbReference type="InterPro" id="IPR039685">
    <property type="entry name" value="FANCE"/>
</dbReference>
<evidence type="ECO:0000313" key="2">
    <source>
        <dbReference type="EMBL" id="KAB1209308.1"/>
    </source>
</evidence>
<dbReference type="PANTHER" id="PTHR32094">
    <property type="entry name" value="FANCONI ANEMIA GROUP E PROTEIN"/>
    <property type="match status" value="1"/>
</dbReference>
<dbReference type="Proteomes" id="UP000516437">
    <property type="component" value="Chromosome 6"/>
</dbReference>
<accession>A0A6A1VBR6</accession>
<evidence type="ECO:0000256" key="1">
    <source>
        <dbReference type="SAM" id="SignalP"/>
    </source>
</evidence>
<dbReference type="GO" id="GO:0036297">
    <property type="term" value="P:interstrand cross-link repair"/>
    <property type="evidence" value="ECO:0007669"/>
    <property type="project" value="InterPro"/>
</dbReference>
<keyword evidence="1" id="KW-0732">Signal</keyword>
<dbReference type="OrthoDB" id="2449818at2759"/>
<protein>
    <submittedName>
        <fullName evidence="2">Uncharacterized protein</fullName>
    </submittedName>
</protein>
<comment type="caution">
    <text evidence="2">The sequence shown here is derived from an EMBL/GenBank/DDBJ whole genome shotgun (WGS) entry which is preliminary data.</text>
</comment>
<feature type="signal peptide" evidence="1">
    <location>
        <begin position="1"/>
        <end position="25"/>
    </location>
</feature>